<dbReference type="eggNOG" id="ENOG502S49J">
    <property type="taxonomic scope" value="Eukaryota"/>
</dbReference>
<feature type="non-terminal residue" evidence="1">
    <location>
        <position position="153"/>
    </location>
</feature>
<dbReference type="KEGG" id="pfj:MYCFIDRAFT_41253"/>
<dbReference type="Pfam" id="PF08728">
    <property type="entry name" value="CRT10"/>
    <property type="match status" value="1"/>
</dbReference>
<dbReference type="RefSeq" id="XP_007922469.1">
    <property type="nucleotide sequence ID" value="XM_007924278.1"/>
</dbReference>
<name>M3ALV6_PSEFD</name>
<dbReference type="VEuPathDB" id="FungiDB:MYCFIDRAFT_41253"/>
<dbReference type="InterPro" id="IPR014839">
    <property type="entry name" value="Crt10"/>
</dbReference>
<feature type="non-terminal residue" evidence="1">
    <location>
        <position position="1"/>
    </location>
</feature>
<accession>M3ALV6</accession>
<dbReference type="AlphaFoldDB" id="M3ALV6"/>
<gene>
    <name evidence="1" type="ORF">MYCFIDRAFT_41253</name>
</gene>
<evidence type="ECO:0000313" key="1">
    <source>
        <dbReference type="EMBL" id="EME85581.1"/>
    </source>
</evidence>
<dbReference type="OrthoDB" id="5591786at2759"/>
<dbReference type="STRING" id="383855.M3ALV6"/>
<proteinExistence type="predicted"/>
<dbReference type="EMBL" id="KB446556">
    <property type="protein sequence ID" value="EME85581.1"/>
    <property type="molecule type" value="Genomic_DNA"/>
</dbReference>
<dbReference type="GeneID" id="19339395"/>
<protein>
    <submittedName>
        <fullName evidence="1">Uncharacterized protein</fullName>
    </submittedName>
</protein>
<reference evidence="1 2" key="1">
    <citation type="journal article" date="2012" name="PLoS Pathog.">
        <title>Diverse lifestyles and strategies of plant pathogenesis encoded in the genomes of eighteen Dothideomycetes fungi.</title>
        <authorList>
            <person name="Ohm R.A."/>
            <person name="Feau N."/>
            <person name="Henrissat B."/>
            <person name="Schoch C.L."/>
            <person name="Horwitz B.A."/>
            <person name="Barry K.W."/>
            <person name="Condon B.J."/>
            <person name="Copeland A.C."/>
            <person name="Dhillon B."/>
            <person name="Glaser F."/>
            <person name="Hesse C.N."/>
            <person name="Kosti I."/>
            <person name="LaButti K."/>
            <person name="Lindquist E.A."/>
            <person name="Lucas S."/>
            <person name="Salamov A.A."/>
            <person name="Bradshaw R.E."/>
            <person name="Ciuffetti L."/>
            <person name="Hamelin R.C."/>
            <person name="Kema G.H.J."/>
            <person name="Lawrence C."/>
            <person name="Scott J.A."/>
            <person name="Spatafora J.W."/>
            <person name="Turgeon B.G."/>
            <person name="de Wit P.J.G.M."/>
            <person name="Zhong S."/>
            <person name="Goodwin S.B."/>
            <person name="Grigoriev I.V."/>
        </authorList>
    </citation>
    <scope>NUCLEOTIDE SEQUENCE [LARGE SCALE GENOMIC DNA]</scope>
    <source>
        <strain evidence="1 2">CIRAD86</strain>
    </source>
</reference>
<dbReference type="Proteomes" id="UP000016932">
    <property type="component" value="Unassembled WGS sequence"/>
</dbReference>
<sequence length="153" mass="16856">QTGLSQLQNLFFVAYSSQIYVYVPHFSTQALPPKPALIVPSQPSTPALQGYLDSTNPHSINNLVVQFLGNEEVVAVVRDDGDVDAFLVRHILQAIERRTEHHGRIDTRADEVKPIFQSNVGKSAWGLAIHSQARILAVSANTHSITVFKFGLV</sequence>
<evidence type="ECO:0000313" key="2">
    <source>
        <dbReference type="Proteomes" id="UP000016932"/>
    </source>
</evidence>
<organism evidence="1 2">
    <name type="scientific">Pseudocercospora fijiensis (strain CIRAD86)</name>
    <name type="common">Black leaf streak disease fungus</name>
    <name type="synonym">Mycosphaerella fijiensis</name>
    <dbReference type="NCBI Taxonomy" id="383855"/>
    <lineage>
        <taxon>Eukaryota</taxon>
        <taxon>Fungi</taxon>
        <taxon>Dikarya</taxon>
        <taxon>Ascomycota</taxon>
        <taxon>Pezizomycotina</taxon>
        <taxon>Dothideomycetes</taxon>
        <taxon>Dothideomycetidae</taxon>
        <taxon>Mycosphaerellales</taxon>
        <taxon>Mycosphaerellaceae</taxon>
        <taxon>Pseudocercospora</taxon>
    </lineage>
</organism>
<dbReference type="HOGENOM" id="CLU_1754027_0_0_1"/>
<keyword evidence="2" id="KW-1185">Reference proteome</keyword>